<reference evidence="1 2" key="1">
    <citation type="submission" date="2016-02" db="EMBL/GenBank/DDBJ databases">
        <authorList>
            <person name="Wen L."/>
            <person name="He K."/>
            <person name="Yang H."/>
        </authorList>
    </citation>
    <scope>NUCLEOTIDE SEQUENCE [LARGE SCALE GENOMIC DNA]</scope>
    <source>
        <strain evidence="1">ShG14-8</strain>
    </source>
</reference>
<dbReference type="EMBL" id="LSLI01000052">
    <property type="protein sequence ID" value="KXS31863.1"/>
    <property type="molecule type" value="Genomic_DNA"/>
</dbReference>
<organism evidence="1 2">
    <name type="scientific">Candidatus Gallionella acididurans</name>
    <dbReference type="NCBI Taxonomy" id="1796491"/>
    <lineage>
        <taxon>Bacteria</taxon>
        <taxon>Pseudomonadati</taxon>
        <taxon>Pseudomonadota</taxon>
        <taxon>Betaproteobacteria</taxon>
        <taxon>Nitrosomonadales</taxon>
        <taxon>Gallionellaceae</taxon>
        <taxon>Gallionella</taxon>
    </lineage>
</organism>
<proteinExistence type="predicted"/>
<name>A0A139BSS1_9PROT</name>
<accession>A0A139BSS1</accession>
<dbReference type="Proteomes" id="UP000070578">
    <property type="component" value="Unassembled WGS sequence"/>
</dbReference>
<dbReference type="AlphaFoldDB" id="A0A139BSS1"/>
<evidence type="ECO:0000313" key="1">
    <source>
        <dbReference type="EMBL" id="KXS31863.1"/>
    </source>
</evidence>
<evidence type="ECO:0000313" key="2">
    <source>
        <dbReference type="Proteomes" id="UP000070578"/>
    </source>
</evidence>
<protein>
    <submittedName>
        <fullName evidence="1">Uncharacterized protein</fullName>
    </submittedName>
</protein>
<sequence length="250" mass="27482">MKVPIKILVMQSPITIDTDRLQTVFAPDIKPALSISEEPISQGVKHAQEHALEVMESALTKQSRLVIVTPPAEEKQFINRIQGYNFETTLSQEEADRIHASTGADALLRFGITDYGLTPKSWRNGYIAFEVTSTLAIAAVIAYTGSTATKAVAGAYLAQEAVEESAEAYAGFWALDVASRPVRIEAEFVRLSPLTTVWKTSDTGLSDVSLFRVIRKVNTDERNRQLDQATDHAVKDVVSSFSDALENIRP</sequence>
<comment type="caution">
    <text evidence="1">The sequence shown here is derived from an EMBL/GenBank/DDBJ whole genome shotgun (WGS) entry which is preliminary data.</text>
</comment>
<gene>
    <name evidence="1" type="ORF">AWT59_1995</name>
</gene>
<reference evidence="1 2" key="2">
    <citation type="submission" date="2016-03" db="EMBL/GenBank/DDBJ databases">
        <title>New uncultured bacterium of the family Gallionellaceae from acid mine drainage: description and reconstruction of genome based on metagenomic analysis of microbial community.</title>
        <authorList>
            <person name="Kadnikov V."/>
            <person name="Ivasenko D."/>
            <person name="Beletsky A."/>
            <person name="Mardanov A."/>
            <person name="Danilova E."/>
            <person name="Pimenov N."/>
            <person name="Karnachuk O."/>
            <person name="Ravin N."/>
        </authorList>
    </citation>
    <scope>NUCLEOTIDE SEQUENCE [LARGE SCALE GENOMIC DNA]</scope>
    <source>
        <strain evidence="1">ShG14-8</strain>
    </source>
</reference>